<keyword evidence="4 7" id="KW-0812">Transmembrane</keyword>
<evidence type="ECO:0000256" key="1">
    <source>
        <dbReference type="ARBA" id="ARBA00004651"/>
    </source>
</evidence>
<dbReference type="OrthoDB" id="154915at2"/>
<evidence type="ECO:0000256" key="7">
    <source>
        <dbReference type="SAM" id="Phobius"/>
    </source>
</evidence>
<dbReference type="EMBL" id="SGXD01000003">
    <property type="protein sequence ID" value="RZS86795.1"/>
    <property type="molecule type" value="Genomic_DNA"/>
</dbReference>
<evidence type="ECO:0000313" key="9">
    <source>
        <dbReference type="EMBL" id="RZS86795.1"/>
    </source>
</evidence>
<gene>
    <name evidence="9" type="ORF">EV189_2211</name>
</gene>
<feature type="transmembrane region" description="Helical" evidence="7">
    <location>
        <begin position="131"/>
        <end position="150"/>
    </location>
</feature>
<dbReference type="Pfam" id="PF00892">
    <property type="entry name" value="EamA"/>
    <property type="match status" value="2"/>
</dbReference>
<dbReference type="Proteomes" id="UP000293638">
    <property type="component" value="Unassembled WGS sequence"/>
</dbReference>
<feature type="transmembrane region" description="Helical" evidence="7">
    <location>
        <begin position="255"/>
        <end position="275"/>
    </location>
</feature>
<protein>
    <submittedName>
        <fullName evidence="9">Threonine/homoserine efflux transporter RhtA</fullName>
    </submittedName>
</protein>
<keyword evidence="5 7" id="KW-1133">Transmembrane helix</keyword>
<reference evidence="9 10" key="1">
    <citation type="submission" date="2019-02" db="EMBL/GenBank/DDBJ databases">
        <title>Genomic Encyclopedia of Type Strains, Phase IV (KMG-IV): sequencing the most valuable type-strain genomes for metagenomic binning, comparative biology and taxonomic classification.</title>
        <authorList>
            <person name="Goeker M."/>
        </authorList>
    </citation>
    <scope>NUCLEOTIDE SEQUENCE [LARGE SCALE GENOMIC DNA]</scope>
    <source>
        <strain evidence="9 10">DSM 45622</strain>
    </source>
</reference>
<comment type="similarity">
    <text evidence="2">Belongs to the EamA transporter family.</text>
</comment>
<comment type="subcellular location">
    <subcellularLocation>
        <location evidence="1">Cell membrane</location>
        <topology evidence="1">Multi-pass membrane protein</topology>
    </subcellularLocation>
</comment>
<feature type="domain" description="EamA" evidence="8">
    <location>
        <begin position="9"/>
        <end position="144"/>
    </location>
</feature>
<name>A0A4Q7NNJ3_9ACTN</name>
<sequence length="320" mass="32094">MPGSSSRGTGLWLALLSGASFGSSGSFATSLLDAGWTPAAAVSARLLVAFVVLTPFALRELRSGVAGLRRSAGAVVGYGVLAVAAAQLCYFGAVPRLGVGVALLLEYLGILLVVGWMWLRHGQRPRRLTGAGAALALVGLALVLDLGGGVRLDPVGVLWGLGAAVGLAVYFVRSAEQPEDLPPVVLAWGGLGVGALVLLAAGATGHPRLHASTRSVELLSHAVPPLVPVLGLAVVAAALAYATGIAGARLLGPRLASFIGLSEVLFAVAFAWLLLGQLPAPVQLVGGAVLLAGVVLVRVDELRDPQPALPEPAGAGAVAG</sequence>
<feature type="transmembrane region" description="Helical" evidence="7">
    <location>
        <begin position="70"/>
        <end position="93"/>
    </location>
</feature>
<dbReference type="InterPro" id="IPR000620">
    <property type="entry name" value="EamA_dom"/>
</dbReference>
<keyword evidence="3" id="KW-1003">Cell membrane</keyword>
<feature type="transmembrane region" description="Helical" evidence="7">
    <location>
        <begin position="281"/>
        <end position="299"/>
    </location>
</feature>
<feature type="transmembrane region" description="Helical" evidence="7">
    <location>
        <begin position="184"/>
        <end position="203"/>
    </location>
</feature>
<evidence type="ECO:0000256" key="2">
    <source>
        <dbReference type="ARBA" id="ARBA00007362"/>
    </source>
</evidence>
<organism evidence="9 10">
    <name type="scientific">Motilibacter rhizosphaerae</name>
    <dbReference type="NCBI Taxonomy" id="598652"/>
    <lineage>
        <taxon>Bacteria</taxon>
        <taxon>Bacillati</taxon>
        <taxon>Actinomycetota</taxon>
        <taxon>Actinomycetes</taxon>
        <taxon>Motilibacterales</taxon>
        <taxon>Motilibacteraceae</taxon>
        <taxon>Motilibacter</taxon>
    </lineage>
</organism>
<accession>A0A4Q7NNJ3</accession>
<keyword evidence="10" id="KW-1185">Reference proteome</keyword>
<evidence type="ECO:0000256" key="3">
    <source>
        <dbReference type="ARBA" id="ARBA00022475"/>
    </source>
</evidence>
<evidence type="ECO:0000256" key="6">
    <source>
        <dbReference type="ARBA" id="ARBA00023136"/>
    </source>
</evidence>
<dbReference type="GO" id="GO:0005886">
    <property type="term" value="C:plasma membrane"/>
    <property type="evidence" value="ECO:0007669"/>
    <property type="project" value="UniProtKB-SubCell"/>
</dbReference>
<dbReference type="SUPFAM" id="SSF103481">
    <property type="entry name" value="Multidrug resistance efflux transporter EmrE"/>
    <property type="match status" value="2"/>
</dbReference>
<proteinExistence type="inferred from homology"/>
<feature type="transmembrane region" description="Helical" evidence="7">
    <location>
        <begin position="156"/>
        <end position="172"/>
    </location>
</feature>
<evidence type="ECO:0000256" key="5">
    <source>
        <dbReference type="ARBA" id="ARBA00022989"/>
    </source>
</evidence>
<dbReference type="AlphaFoldDB" id="A0A4Q7NNJ3"/>
<evidence type="ECO:0000259" key="8">
    <source>
        <dbReference type="Pfam" id="PF00892"/>
    </source>
</evidence>
<dbReference type="RefSeq" id="WP_130493017.1">
    <property type="nucleotide sequence ID" value="NZ_SGXD01000003.1"/>
</dbReference>
<dbReference type="InterPro" id="IPR051258">
    <property type="entry name" value="Diverse_Substrate_Transporter"/>
</dbReference>
<feature type="transmembrane region" description="Helical" evidence="7">
    <location>
        <begin position="38"/>
        <end position="58"/>
    </location>
</feature>
<feature type="transmembrane region" description="Helical" evidence="7">
    <location>
        <begin position="223"/>
        <end position="243"/>
    </location>
</feature>
<feature type="transmembrane region" description="Helical" evidence="7">
    <location>
        <begin position="99"/>
        <end position="119"/>
    </location>
</feature>
<evidence type="ECO:0000313" key="10">
    <source>
        <dbReference type="Proteomes" id="UP000293638"/>
    </source>
</evidence>
<evidence type="ECO:0000256" key="4">
    <source>
        <dbReference type="ARBA" id="ARBA00022692"/>
    </source>
</evidence>
<keyword evidence="6 7" id="KW-0472">Membrane</keyword>
<dbReference type="InterPro" id="IPR037185">
    <property type="entry name" value="EmrE-like"/>
</dbReference>
<dbReference type="PANTHER" id="PTHR42920:SF11">
    <property type="entry name" value="INNER MEMBRANE PROTEIN YTFF"/>
    <property type="match status" value="1"/>
</dbReference>
<comment type="caution">
    <text evidence="9">The sequence shown here is derived from an EMBL/GenBank/DDBJ whole genome shotgun (WGS) entry which is preliminary data.</text>
</comment>
<feature type="domain" description="EamA" evidence="8">
    <location>
        <begin position="156"/>
        <end position="297"/>
    </location>
</feature>
<dbReference type="PANTHER" id="PTHR42920">
    <property type="entry name" value="OS03G0707200 PROTEIN-RELATED"/>
    <property type="match status" value="1"/>
</dbReference>